<reference evidence="3 4" key="1">
    <citation type="submission" date="2019-12" db="EMBL/GenBank/DDBJ databases">
        <title>Comparative genomics gives insights into the taxonomy of the Azoarcus-Aromatoleum group and reveals separate origins of nif in the plant-associated Azoarcus and non-plant-associated Aromatoleum sub-groups.</title>
        <authorList>
            <person name="Lafos M."/>
            <person name="Maluk M."/>
            <person name="Batista M."/>
            <person name="Junghare M."/>
            <person name="Carmona M."/>
            <person name="Faoro H."/>
            <person name="Cruz L.M."/>
            <person name="Battistoni F."/>
            <person name="De Souza E."/>
            <person name="Pedrosa F."/>
            <person name="Chen W.-M."/>
            <person name="Poole P.S."/>
            <person name="Dixon R.A."/>
            <person name="James E.K."/>
        </authorList>
    </citation>
    <scope>NUCLEOTIDE SEQUENCE [LARGE SCALE GENOMIC DNA]</scope>
    <source>
        <strain evidence="3 4">T</strain>
    </source>
</reference>
<comment type="caution">
    <text evidence="3">The sequence shown here is derived from an EMBL/GenBank/DDBJ whole genome shotgun (WGS) entry which is preliminary data.</text>
</comment>
<evidence type="ECO:0000259" key="2">
    <source>
        <dbReference type="Pfam" id="PF13986"/>
    </source>
</evidence>
<feature type="compositionally biased region" description="Basic and acidic residues" evidence="1">
    <location>
        <begin position="64"/>
        <end position="84"/>
    </location>
</feature>
<organism evidence="3 4">
    <name type="scientific">Aromatoleum toluolicum</name>
    <dbReference type="NCBI Taxonomy" id="90060"/>
    <lineage>
        <taxon>Bacteria</taxon>
        <taxon>Pseudomonadati</taxon>
        <taxon>Pseudomonadota</taxon>
        <taxon>Betaproteobacteria</taxon>
        <taxon>Rhodocyclales</taxon>
        <taxon>Rhodocyclaceae</taxon>
        <taxon>Aromatoleum</taxon>
    </lineage>
</organism>
<protein>
    <submittedName>
        <fullName evidence="3">DUF4224 domain-containing protein</fullName>
    </submittedName>
</protein>
<feature type="domain" description="DUF4224" evidence="2">
    <location>
        <begin position="2"/>
        <end position="45"/>
    </location>
</feature>
<dbReference type="InterPro" id="IPR025319">
    <property type="entry name" value="DUF4224"/>
</dbReference>
<dbReference type="Proteomes" id="UP000634522">
    <property type="component" value="Unassembled WGS sequence"/>
</dbReference>
<name>A0ABX1NJP5_9RHOO</name>
<evidence type="ECO:0000313" key="3">
    <source>
        <dbReference type="EMBL" id="NMF99549.1"/>
    </source>
</evidence>
<evidence type="ECO:0000256" key="1">
    <source>
        <dbReference type="SAM" id="MobiDB-lite"/>
    </source>
</evidence>
<dbReference type="EMBL" id="WTVS01000047">
    <property type="protein sequence ID" value="NMF99549.1"/>
    <property type="molecule type" value="Genomic_DNA"/>
</dbReference>
<dbReference type="Pfam" id="PF13986">
    <property type="entry name" value="DUF4224"/>
    <property type="match status" value="1"/>
</dbReference>
<feature type="region of interest" description="Disordered" evidence="1">
    <location>
        <begin position="57"/>
        <end position="91"/>
    </location>
</feature>
<gene>
    <name evidence="3" type="ORF">GPA27_19410</name>
</gene>
<proteinExistence type="predicted"/>
<keyword evidence="4" id="KW-1185">Reference proteome</keyword>
<dbReference type="RefSeq" id="WP_169142142.1">
    <property type="nucleotide sequence ID" value="NZ_WTVS01000047.1"/>
</dbReference>
<accession>A0ABX1NJP5</accession>
<sequence>MFLNAQEVRDLTGRQRVTAQAKALDSMGIPYRRRPDGTLAVLRTAVEAILGGDTITPKAASAKSEPKVRPPVDDGRVHPWDYAKGRKKKKG</sequence>
<evidence type="ECO:0000313" key="4">
    <source>
        <dbReference type="Proteomes" id="UP000634522"/>
    </source>
</evidence>